<name>A0ABW5THE4_9ENTE</name>
<protein>
    <recommendedName>
        <fullName evidence="4 6">Regulatory protein RecX</fullName>
    </recommendedName>
</protein>
<dbReference type="Proteomes" id="UP001597427">
    <property type="component" value="Unassembled WGS sequence"/>
</dbReference>
<comment type="function">
    <text evidence="1 6">Modulates RecA activity.</text>
</comment>
<dbReference type="Gene3D" id="1.10.10.10">
    <property type="entry name" value="Winged helix-like DNA-binding domain superfamily/Winged helix DNA-binding domain"/>
    <property type="match status" value="4"/>
</dbReference>
<proteinExistence type="inferred from homology"/>
<evidence type="ECO:0000313" key="11">
    <source>
        <dbReference type="Proteomes" id="UP001597427"/>
    </source>
</evidence>
<organism evidence="10 11">
    <name type="scientific">Enterococcus camelliae</name>
    <dbReference type="NCBI Taxonomy" id="453959"/>
    <lineage>
        <taxon>Bacteria</taxon>
        <taxon>Bacillati</taxon>
        <taxon>Bacillota</taxon>
        <taxon>Bacilli</taxon>
        <taxon>Lactobacillales</taxon>
        <taxon>Enterococcaceae</taxon>
        <taxon>Enterococcus</taxon>
    </lineage>
</organism>
<dbReference type="InterPro" id="IPR003783">
    <property type="entry name" value="Regulatory_RecX"/>
</dbReference>
<keyword evidence="5 6" id="KW-0963">Cytoplasm</keyword>
<evidence type="ECO:0000259" key="7">
    <source>
        <dbReference type="Pfam" id="PF02631"/>
    </source>
</evidence>
<dbReference type="InterPro" id="IPR053924">
    <property type="entry name" value="RecX_HTH_2nd"/>
</dbReference>
<sequence length="267" mass="31524">MKVTKVKKQKKETYTIEFDNQMFLDVSEDLLIEFRLIKGNELDQAEWERLRHKASYDRGLQLALAYISYQLRTVQEVNHFLQEKGFNREQQKKIIQRLADLRVIDDAFYAESYIRTQVSLSDKGPKQIQQKLKQKGINDEIIQKALHLFDEQSERELALKTAIKLNKKIHHKSHRERLQKIRLGLLQKGYQSSIIEQVMEQLAIEADEQEEKNALEKAGMLVWNRNSRLPFTKRKQKVKQALYSKGFASDAIQEFIDKECIDDTEEI</sequence>
<dbReference type="RefSeq" id="WP_379979632.1">
    <property type="nucleotide sequence ID" value="NZ_JBHUMO010000013.1"/>
</dbReference>
<evidence type="ECO:0000259" key="9">
    <source>
        <dbReference type="Pfam" id="PF21982"/>
    </source>
</evidence>
<dbReference type="PANTHER" id="PTHR33602:SF1">
    <property type="entry name" value="REGULATORY PROTEIN RECX FAMILY PROTEIN"/>
    <property type="match status" value="1"/>
</dbReference>
<comment type="similarity">
    <text evidence="3 6">Belongs to the RecX family.</text>
</comment>
<dbReference type="InterPro" id="IPR036388">
    <property type="entry name" value="WH-like_DNA-bd_sf"/>
</dbReference>
<feature type="domain" description="RecX third three-helical" evidence="8">
    <location>
        <begin position="215"/>
        <end position="256"/>
    </location>
</feature>
<dbReference type="HAMAP" id="MF_01114">
    <property type="entry name" value="RecX"/>
    <property type="match status" value="1"/>
</dbReference>
<dbReference type="Pfam" id="PF21982">
    <property type="entry name" value="RecX_HTH1"/>
    <property type="match status" value="1"/>
</dbReference>
<feature type="domain" description="RecX first three-helical" evidence="9">
    <location>
        <begin position="61"/>
        <end position="98"/>
    </location>
</feature>
<dbReference type="PANTHER" id="PTHR33602">
    <property type="entry name" value="REGULATORY PROTEIN RECX FAMILY PROTEIN"/>
    <property type="match status" value="1"/>
</dbReference>
<evidence type="ECO:0000256" key="1">
    <source>
        <dbReference type="ARBA" id="ARBA00003529"/>
    </source>
</evidence>
<reference evidence="11" key="1">
    <citation type="journal article" date="2019" name="Int. J. Syst. Evol. Microbiol.">
        <title>The Global Catalogue of Microorganisms (GCM) 10K type strain sequencing project: providing services to taxonomists for standard genome sequencing and annotation.</title>
        <authorList>
            <consortium name="The Broad Institute Genomics Platform"/>
            <consortium name="The Broad Institute Genome Sequencing Center for Infectious Disease"/>
            <person name="Wu L."/>
            <person name="Ma J."/>
        </authorList>
    </citation>
    <scope>NUCLEOTIDE SEQUENCE [LARGE SCALE GENOMIC DNA]</scope>
    <source>
        <strain evidence="11">TISTR 932</strain>
    </source>
</reference>
<evidence type="ECO:0000256" key="4">
    <source>
        <dbReference type="ARBA" id="ARBA00018111"/>
    </source>
</evidence>
<comment type="subcellular location">
    <subcellularLocation>
        <location evidence="2 6">Cytoplasm</location>
    </subcellularLocation>
</comment>
<evidence type="ECO:0000256" key="2">
    <source>
        <dbReference type="ARBA" id="ARBA00004496"/>
    </source>
</evidence>
<feature type="domain" description="RecX second three-helical" evidence="7">
    <location>
        <begin position="105"/>
        <end position="146"/>
    </location>
</feature>
<dbReference type="EMBL" id="JBHUMO010000013">
    <property type="protein sequence ID" value="MFD2728334.1"/>
    <property type="molecule type" value="Genomic_DNA"/>
</dbReference>
<evidence type="ECO:0000256" key="3">
    <source>
        <dbReference type="ARBA" id="ARBA00009695"/>
    </source>
</evidence>
<dbReference type="Pfam" id="PF02631">
    <property type="entry name" value="RecX_HTH2"/>
    <property type="match status" value="1"/>
</dbReference>
<feature type="domain" description="RecX third three-helical" evidence="8">
    <location>
        <begin position="154"/>
        <end position="199"/>
    </location>
</feature>
<dbReference type="Pfam" id="PF21981">
    <property type="entry name" value="RecX_HTH3"/>
    <property type="match status" value="2"/>
</dbReference>
<accession>A0ABW5THE4</accession>
<evidence type="ECO:0000256" key="6">
    <source>
        <dbReference type="HAMAP-Rule" id="MF_01114"/>
    </source>
</evidence>
<evidence type="ECO:0000259" key="8">
    <source>
        <dbReference type="Pfam" id="PF21981"/>
    </source>
</evidence>
<dbReference type="InterPro" id="IPR053926">
    <property type="entry name" value="RecX_HTH_1st"/>
</dbReference>
<comment type="caution">
    <text evidence="10">The sequence shown here is derived from an EMBL/GenBank/DDBJ whole genome shotgun (WGS) entry which is preliminary data.</text>
</comment>
<evidence type="ECO:0000313" key="10">
    <source>
        <dbReference type="EMBL" id="MFD2728334.1"/>
    </source>
</evidence>
<dbReference type="InterPro" id="IPR053925">
    <property type="entry name" value="RecX_HTH_3rd"/>
</dbReference>
<keyword evidence="11" id="KW-1185">Reference proteome</keyword>
<evidence type="ECO:0000256" key="5">
    <source>
        <dbReference type="ARBA" id="ARBA00022490"/>
    </source>
</evidence>
<gene>
    <name evidence="6 10" type="primary">recX</name>
    <name evidence="10" type="ORF">ACFSR0_02635</name>
</gene>
<dbReference type="NCBIfam" id="NF010733">
    <property type="entry name" value="PRK14135.1"/>
    <property type="match status" value="1"/>
</dbReference>